<protein>
    <submittedName>
        <fullName evidence="1">Uncharacterized protein</fullName>
    </submittedName>
</protein>
<evidence type="ECO:0000313" key="2">
    <source>
        <dbReference type="Proteomes" id="UP000613177"/>
    </source>
</evidence>
<comment type="caution">
    <text evidence="1">The sequence shown here is derived from an EMBL/GenBank/DDBJ whole genome shotgun (WGS) entry which is preliminary data.</text>
</comment>
<reference evidence="1" key="1">
    <citation type="submission" date="2021-01" db="EMBL/GenBank/DDBJ databases">
        <title>Metabolic potential, ecology and presence of endohyphal bacteria is reflected in genomic diversity of Mucoromycotina.</title>
        <authorList>
            <person name="Muszewska A."/>
            <person name="Okrasinska A."/>
            <person name="Steczkiewicz K."/>
            <person name="Drgas O."/>
            <person name="Orlowska M."/>
            <person name="Perlinska-Lenart U."/>
            <person name="Aleksandrzak-Piekarczyk T."/>
            <person name="Szatraj K."/>
            <person name="Zielenkiewicz U."/>
            <person name="Pilsyk S."/>
            <person name="Malc E."/>
            <person name="Mieczkowski P."/>
            <person name="Kruszewska J.S."/>
            <person name="Biernat P."/>
            <person name="Pawlowska J."/>
        </authorList>
    </citation>
    <scope>NUCLEOTIDE SEQUENCE</scope>
    <source>
        <strain evidence="1">WA0000018081</strain>
    </source>
</reference>
<evidence type="ECO:0000313" key="1">
    <source>
        <dbReference type="EMBL" id="KAG2235362.1"/>
    </source>
</evidence>
<organism evidence="1 2">
    <name type="scientific">Thamnidium elegans</name>
    <dbReference type="NCBI Taxonomy" id="101142"/>
    <lineage>
        <taxon>Eukaryota</taxon>
        <taxon>Fungi</taxon>
        <taxon>Fungi incertae sedis</taxon>
        <taxon>Mucoromycota</taxon>
        <taxon>Mucoromycotina</taxon>
        <taxon>Mucoromycetes</taxon>
        <taxon>Mucorales</taxon>
        <taxon>Mucorineae</taxon>
        <taxon>Mucoraceae</taxon>
        <taxon>Thamnidium</taxon>
    </lineage>
</organism>
<dbReference type="EMBL" id="JAEPRE010000034">
    <property type="protein sequence ID" value="KAG2235362.1"/>
    <property type="molecule type" value="Genomic_DNA"/>
</dbReference>
<dbReference type="AlphaFoldDB" id="A0A8H7SW35"/>
<sequence>MVILQDAVARQDGELERVQAKGMIGGVVTAKLDFSKTKGLPECTLDQGRYNGVRTNASGYCDLLVWPS</sequence>
<accession>A0A8H7SW35</accession>
<gene>
    <name evidence="1" type="ORF">INT48_004981</name>
</gene>
<dbReference type="Proteomes" id="UP000613177">
    <property type="component" value="Unassembled WGS sequence"/>
</dbReference>
<proteinExistence type="predicted"/>
<name>A0A8H7SW35_9FUNG</name>
<keyword evidence="2" id="KW-1185">Reference proteome</keyword>